<evidence type="ECO:0000313" key="1">
    <source>
        <dbReference type="EMBL" id="GMR58394.1"/>
    </source>
</evidence>
<reference evidence="2" key="1">
    <citation type="submission" date="2022-10" db="EMBL/GenBank/DDBJ databases">
        <title>Genome assembly of Pristionchus species.</title>
        <authorList>
            <person name="Yoshida K."/>
            <person name="Sommer R.J."/>
        </authorList>
    </citation>
    <scope>NUCLEOTIDE SEQUENCE [LARGE SCALE GENOMIC DNA]</scope>
    <source>
        <strain evidence="2">RS5460</strain>
    </source>
</reference>
<accession>A0AAN5IBC1</accession>
<protein>
    <submittedName>
        <fullName evidence="1">Uncharacterized protein</fullName>
    </submittedName>
</protein>
<sequence length="194" mass="22343">PPAVQLSLYWLRWQQQGWPSTFLRTTVMNIATITEIMVTSRVSTVLTMEDTNKPMELLTTVKVMVTTTSMDLPMEPTDTRTALHTTDPVESTDITTRSTTRDTRMDTVSGEWCAACRYGRRRKGNCRRRGRQEILVLRERIGPRRQVLQGILRIRGLRQLGAQEAQRGWRRRRRIQEGIRGRGSRAPRGRSCSS</sequence>
<dbReference type="EMBL" id="BTRK01000006">
    <property type="protein sequence ID" value="GMR58394.1"/>
    <property type="molecule type" value="Genomic_DNA"/>
</dbReference>
<keyword evidence="2" id="KW-1185">Reference proteome</keyword>
<evidence type="ECO:0000313" key="2">
    <source>
        <dbReference type="Proteomes" id="UP001328107"/>
    </source>
</evidence>
<dbReference type="Proteomes" id="UP001328107">
    <property type="component" value="Unassembled WGS sequence"/>
</dbReference>
<comment type="caution">
    <text evidence="1">The sequence shown here is derived from an EMBL/GenBank/DDBJ whole genome shotgun (WGS) entry which is preliminary data.</text>
</comment>
<proteinExistence type="predicted"/>
<name>A0AAN5IBC1_9BILA</name>
<organism evidence="1 2">
    <name type="scientific">Pristionchus mayeri</name>
    <dbReference type="NCBI Taxonomy" id="1317129"/>
    <lineage>
        <taxon>Eukaryota</taxon>
        <taxon>Metazoa</taxon>
        <taxon>Ecdysozoa</taxon>
        <taxon>Nematoda</taxon>
        <taxon>Chromadorea</taxon>
        <taxon>Rhabditida</taxon>
        <taxon>Rhabditina</taxon>
        <taxon>Diplogasteromorpha</taxon>
        <taxon>Diplogasteroidea</taxon>
        <taxon>Neodiplogasteridae</taxon>
        <taxon>Pristionchus</taxon>
    </lineage>
</organism>
<gene>
    <name evidence="1" type="ORF">PMAYCL1PPCAC_28589</name>
</gene>
<dbReference type="AlphaFoldDB" id="A0AAN5IBC1"/>
<feature type="non-terminal residue" evidence="1">
    <location>
        <position position="1"/>
    </location>
</feature>